<dbReference type="GO" id="GO:0008270">
    <property type="term" value="F:zinc ion binding"/>
    <property type="evidence" value="ECO:0007669"/>
    <property type="project" value="UniProtKB-KW"/>
</dbReference>
<accession>K0KMC0</accession>
<dbReference type="Pfam" id="PF11789">
    <property type="entry name" value="zf-Nse"/>
    <property type="match status" value="1"/>
</dbReference>
<keyword evidence="4" id="KW-0808">Transferase</keyword>
<dbReference type="UniPathway" id="UPA00886"/>
<protein>
    <submittedName>
        <fullName evidence="12">E3 SUMO-protein ligase</fullName>
        <ecNumber evidence="12">6.-.-.-</ecNumber>
    </submittedName>
</protein>
<evidence type="ECO:0000256" key="6">
    <source>
        <dbReference type="ARBA" id="ARBA00022771"/>
    </source>
</evidence>
<keyword evidence="9" id="KW-0539">Nucleus</keyword>
<dbReference type="InterPro" id="IPR026846">
    <property type="entry name" value="Nse2(Mms21)"/>
</dbReference>
<dbReference type="Proteomes" id="UP000009328">
    <property type="component" value="Unassembled WGS sequence"/>
</dbReference>
<dbReference type="EMBL" id="CAIF01000048">
    <property type="protein sequence ID" value="CCH42524.1"/>
    <property type="molecule type" value="Genomic_DNA"/>
</dbReference>
<dbReference type="GO" id="GO:0016874">
    <property type="term" value="F:ligase activity"/>
    <property type="evidence" value="ECO:0007669"/>
    <property type="project" value="UniProtKB-KW"/>
</dbReference>
<dbReference type="SUPFAM" id="SSF57850">
    <property type="entry name" value="RING/U-box"/>
    <property type="match status" value="1"/>
</dbReference>
<evidence type="ECO:0000313" key="12">
    <source>
        <dbReference type="EMBL" id="CCH42524.1"/>
    </source>
</evidence>
<keyword evidence="6 10" id="KW-0863">Zinc-finger</keyword>
<evidence type="ECO:0000256" key="10">
    <source>
        <dbReference type="PROSITE-ProRule" id="PRU00452"/>
    </source>
</evidence>
<evidence type="ECO:0000313" key="13">
    <source>
        <dbReference type="Proteomes" id="UP000009328"/>
    </source>
</evidence>
<keyword evidence="8" id="KW-0862">Zinc</keyword>
<evidence type="ECO:0000256" key="5">
    <source>
        <dbReference type="ARBA" id="ARBA00022723"/>
    </source>
</evidence>
<dbReference type="AlphaFoldDB" id="K0KMC0"/>
<dbReference type="InParanoid" id="K0KMC0"/>
<comment type="subcellular location">
    <subcellularLocation>
        <location evidence="1">Nucleus</location>
    </subcellularLocation>
</comment>
<keyword evidence="13" id="KW-1185">Reference proteome</keyword>
<comment type="pathway">
    <text evidence="2">Protein modification; protein sumoylation.</text>
</comment>
<comment type="similarity">
    <text evidence="3">Belongs to the NSE2 family.</text>
</comment>
<dbReference type="Gene3D" id="3.30.40.10">
    <property type="entry name" value="Zinc/RING finger domain, C3HC4 (zinc finger)"/>
    <property type="match status" value="1"/>
</dbReference>
<gene>
    <name evidence="12" type="ORF">BN7_2068</name>
</gene>
<dbReference type="GO" id="GO:0000724">
    <property type="term" value="P:double-strand break repair via homologous recombination"/>
    <property type="evidence" value="ECO:0007669"/>
    <property type="project" value="InterPro"/>
</dbReference>
<dbReference type="PANTHER" id="PTHR21330">
    <property type="entry name" value="E3 SUMO-PROTEIN LIGASE NSE2"/>
    <property type="match status" value="1"/>
</dbReference>
<sequence length="273" mass="31367">MSQGIELPTYFPISEHVLPDFEGLRSNSNALNELRETQSEILKAANTYFESLFPEDSSVQWNVEESGNVEIIKSLLESFEKLSRAQQQTKFYNDVFETTRSAVRNRARNEPELSLRNIDMYKKADPDKKSFSQLLEERLSNPPTFKVNSNNPDFIFLKNATFVIDHPLDPLPDEEEDDDLQIGGGKIDLKCPISMNIFESPMLSKKCSHTIDQKSLFGIWKSPNSTEDCPILGCSKTLRRADFVPDRLMALRVKSYKAQQERLENAEDYDRLE</sequence>
<evidence type="ECO:0000256" key="4">
    <source>
        <dbReference type="ARBA" id="ARBA00022679"/>
    </source>
</evidence>
<keyword evidence="5" id="KW-0479">Metal-binding</keyword>
<organism evidence="12 13">
    <name type="scientific">Wickerhamomyces ciferrii (strain ATCC 14091 / BCRC 22168 / CBS 111 / JCM 3599 / NBRC 0793 / NRRL Y-1031 F-60-10)</name>
    <name type="common">Yeast</name>
    <name type="synonym">Pichia ciferrii</name>
    <dbReference type="NCBI Taxonomy" id="1206466"/>
    <lineage>
        <taxon>Eukaryota</taxon>
        <taxon>Fungi</taxon>
        <taxon>Dikarya</taxon>
        <taxon>Ascomycota</taxon>
        <taxon>Saccharomycotina</taxon>
        <taxon>Saccharomycetes</taxon>
        <taxon>Phaffomycetales</taxon>
        <taxon>Wickerhamomycetaceae</taxon>
        <taxon>Wickerhamomyces</taxon>
    </lineage>
</organism>
<dbReference type="GO" id="GO:0016925">
    <property type="term" value="P:protein sumoylation"/>
    <property type="evidence" value="ECO:0007669"/>
    <property type="project" value="UniProtKB-UniPathway"/>
</dbReference>
<proteinExistence type="inferred from homology"/>
<evidence type="ECO:0000256" key="1">
    <source>
        <dbReference type="ARBA" id="ARBA00004123"/>
    </source>
</evidence>
<dbReference type="InterPro" id="IPR004181">
    <property type="entry name" value="Znf_MIZ"/>
</dbReference>
<dbReference type="GO" id="GO:0061665">
    <property type="term" value="F:SUMO ligase activity"/>
    <property type="evidence" value="ECO:0007669"/>
    <property type="project" value="TreeGrafter"/>
</dbReference>
<reference evidence="12 13" key="1">
    <citation type="journal article" date="2012" name="Eukaryot. Cell">
        <title>Draft genome sequence of Wickerhamomyces ciferrii NRRL Y-1031 F-60-10.</title>
        <authorList>
            <person name="Schneider J."/>
            <person name="Andrea H."/>
            <person name="Blom J."/>
            <person name="Jaenicke S."/>
            <person name="Ruckert C."/>
            <person name="Schorsch C."/>
            <person name="Szczepanowski R."/>
            <person name="Farwick M."/>
            <person name="Goesmann A."/>
            <person name="Puhler A."/>
            <person name="Schaffer S."/>
            <person name="Tauch A."/>
            <person name="Kohler T."/>
            <person name="Brinkrolf K."/>
        </authorList>
    </citation>
    <scope>NUCLEOTIDE SEQUENCE [LARGE SCALE GENOMIC DNA]</scope>
    <source>
        <strain evidence="13">ATCC 14091 / BCRC 22168 / CBS 111 / JCM 3599 / NBRC 0793 / NRRL Y-1031 F-60-10</strain>
    </source>
</reference>
<name>K0KMC0_WICCF</name>
<evidence type="ECO:0000256" key="9">
    <source>
        <dbReference type="ARBA" id="ARBA00023242"/>
    </source>
</evidence>
<comment type="caution">
    <text evidence="12">The sequence shown here is derived from an EMBL/GenBank/DDBJ whole genome shotgun (WGS) entry which is preliminary data.</text>
</comment>
<dbReference type="eggNOG" id="KOG2979">
    <property type="taxonomic scope" value="Eukaryota"/>
</dbReference>
<keyword evidence="7" id="KW-0833">Ubl conjugation pathway</keyword>
<evidence type="ECO:0000256" key="2">
    <source>
        <dbReference type="ARBA" id="ARBA00004718"/>
    </source>
</evidence>
<dbReference type="GO" id="GO:0030915">
    <property type="term" value="C:Smc5-Smc6 complex"/>
    <property type="evidence" value="ECO:0007669"/>
    <property type="project" value="InterPro"/>
</dbReference>
<dbReference type="STRING" id="1206466.K0KMC0"/>
<dbReference type="EC" id="6.-.-.-" evidence="12"/>
<dbReference type="PROSITE" id="PS51044">
    <property type="entry name" value="ZF_SP_RING"/>
    <property type="match status" value="1"/>
</dbReference>
<dbReference type="InterPro" id="IPR013083">
    <property type="entry name" value="Znf_RING/FYVE/PHD"/>
</dbReference>
<dbReference type="PANTHER" id="PTHR21330:SF1">
    <property type="entry name" value="E3 SUMO-PROTEIN LIGASE NSE2"/>
    <property type="match status" value="1"/>
</dbReference>
<feature type="domain" description="SP-RING-type" evidence="11">
    <location>
        <begin position="176"/>
        <end position="258"/>
    </location>
</feature>
<dbReference type="FunCoup" id="K0KMC0">
    <property type="interactions" value="50"/>
</dbReference>
<evidence type="ECO:0000256" key="8">
    <source>
        <dbReference type="ARBA" id="ARBA00022833"/>
    </source>
</evidence>
<evidence type="ECO:0000259" key="11">
    <source>
        <dbReference type="PROSITE" id="PS51044"/>
    </source>
</evidence>
<evidence type="ECO:0000256" key="7">
    <source>
        <dbReference type="ARBA" id="ARBA00022786"/>
    </source>
</evidence>
<dbReference type="HOGENOM" id="CLU_088986_0_0_1"/>
<evidence type="ECO:0000256" key="3">
    <source>
        <dbReference type="ARBA" id="ARBA00008212"/>
    </source>
</evidence>
<dbReference type="GO" id="GO:0005634">
    <property type="term" value="C:nucleus"/>
    <property type="evidence" value="ECO:0007669"/>
    <property type="project" value="UniProtKB-SubCell"/>
</dbReference>
<keyword evidence="12" id="KW-0436">Ligase</keyword>
<dbReference type="Gene3D" id="1.20.120.1010">
    <property type="match status" value="1"/>
</dbReference>
<dbReference type="CDD" id="cd16651">
    <property type="entry name" value="SPL-RING_NSE2"/>
    <property type="match status" value="1"/>
</dbReference>